<gene>
    <name evidence="11" type="ORF">KV113_15465</name>
</gene>
<feature type="domain" description="Thiolase C-terminal" evidence="10">
    <location>
        <begin position="260"/>
        <end position="382"/>
    </location>
</feature>
<organism evidence="11 12">
    <name type="scientific">[Mycobacterium] nativiensis</name>
    <dbReference type="NCBI Taxonomy" id="2855503"/>
    <lineage>
        <taxon>Bacteria</taxon>
        <taxon>Bacillati</taxon>
        <taxon>Actinomycetota</taxon>
        <taxon>Actinomycetes</taxon>
        <taxon>Mycobacteriales</taxon>
        <taxon>Mycobacteriaceae</taxon>
        <taxon>Mycolicibacter</taxon>
    </lineage>
</organism>
<feature type="domain" description="Thiolase N-terminal" evidence="9">
    <location>
        <begin position="11"/>
        <end position="194"/>
    </location>
</feature>
<dbReference type="Proteomes" id="UP001298593">
    <property type="component" value="Unassembled WGS sequence"/>
</dbReference>
<keyword evidence="3" id="KW-0813">Transport</keyword>
<keyword evidence="4" id="KW-0808">Transferase</keyword>
<keyword evidence="5" id="KW-0445">Lipid transport</keyword>
<dbReference type="Pfam" id="PF22691">
    <property type="entry name" value="Thiolase_C_1"/>
    <property type="match status" value="1"/>
</dbReference>
<dbReference type="NCBIfam" id="NF006102">
    <property type="entry name" value="PRK08256.1"/>
    <property type="match status" value="1"/>
</dbReference>
<dbReference type="PROSITE" id="PS00098">
    <property type="entry name" value="THIOLASE_1"/>
    <property type="match status" value="1"/>
</dbReference>
<accession>A0ABU5XYF4</accession>
<keyword evidence="12" id="KW-1185">Reference proteome</keyword>
<sequence length="394" mass="41371">MSPSALIAGVGMIPFTTPRNSETYDVMGELATRAALTDAGLSYESVQQAYVGYVYGDSTSGQAALYRVGATGIPVINVNNNCATGSSALFLARQAIEFGVADVVVALGFEQMQRGALAMSYTDRPTPFASFDTVVQEIQGESDAPFAAQYFGGAGREYCDRHGMDPAVFAQIAVKARAHAAHNPYAVFRDPVSVEEVLAAPVIYGPLTRLQCCPPTCGAAAAVLVSRSYAQRHGLKPAVAVRAQAMATDPVSTFADRSMMKIVGYDMTKLAAQQVYETAGVGPEDIAVVELHDCFTTNELLSYEALGLTPEGTAEKFIVDGDNTYGGRVVTNPSGGLLSKGHPLGATGLAQCAELVWQLRGTAGPRQVDGVRLGLQHNIGLGGAAVVSLYEKVS</sequence>
<dbReference type="PIRSF" id="PIRSF000429">
    <property type="entry name" value="Ac-CoA_Ac_transf"/>
    <property type="match status" value="1"/>
</dbReference>
<dbReference type="Pfam" id="PF00108">
    <property type="entry name" value="Thiolase_N"/>
    <property type="match status" value="1"/>
</dbReference>
<dbReference type="InterPro" id="IPR002155">
    <property type="entry name" value="Thiolase"/>
</dbReference>
<evidence type="ECO:0000259" key="10">
    <source>
        <dbReference type="Pfam" id="PF22691"/>
    </source>
</evidence>
<dbReference type="CDD" id="cd00829">
    <property type="entry name" value="SCP-x_thiolase"/>
    <property type="match status" value="1"/>
</dbReference>
<keyword evidence="7" id="KW-0576">Peroxisome</keyword>
<evidence type="ECO:0000313" key="12">
    <source>
        <dbReference type="Proteomes" id="UP001298593"/>
    </source>
</evidence>
<proteinExistence type="predicted"/>
<evidence type="ECO:0000256" key="1">
    <source>
        <dbReference type="ARBA" id="ARBA00004275"/>
    </source>
</evidence>
<dbReference type="InterPro" id="IPR020616">
    <property type="entry name" value="Thiolase_N"/>
</dbReference>
<name>A0ABU5XYF4_9MYCO</name>
<evidence type="ECO:0000259" key="9">
    <source>
        <dbReference type="Pfam" id="PF00108"/>
    </source>
</evidence>
<evidence type="ECO:0000256" key="8">
    <source>
        <dbReference type="ARBA" id="ARBA00032316"/>
    </source>
</evidence>
<dbReference type="RefSeq" id="WP_224976283.1">
    <property type="nucleotide sequence ID" value="NZ_JAYJJU010000014.1"/>
</dbReference>
<evidence type="ECO:0000256" key="3">
    <source>
        <dbReference type="ARBA" id="ARBA00022448"/>
    </source>
</evidence>
<dbReference type="PANTHER" id="PTHR42870:SF1">
    <property type="entry name" value="NON-SPECIFIC LIPID-TRANSFER PROTEIN-LIKE 2"/>
    <property type="match status" value="1"/>
</dbReference>
<dbReference type="PANTHER" id="PTHR42870">
    <property type="entry name" value="ACETYL-COA C-ACETYLTRANSFERASE"/>
    <property type="match status" value="1"/>
</dbReference>
<evidence type="ECO:0000256" key="6">
    <source>
        <dbReference type="ARBA" id="ARBA00023121"/>
    </source>
</evidence>
<evidence type="ECO:0000256" key="2">
    <source>
        <dbReference type="ARBA" id="ARBA00012352"/>
    </source>
</evidence>
<keyword evidence="6" id="KW-0446">Lipid-binding</keyword>
<dbReference type="Gene3D" id="3.40.47.10">
    <property type="match status" value="1"/>
</dbReference>
<reference evidence="11 12" key="1">
    <citation type="submission" date="2023-12" db="EMBL/GenBank/DDBJ databases">
        <title>Description of new species of Mycobacterium terrae complex isolated from sewage at the Sao Paulo Zoological Park Foundation in Brazil.</title>
        <authorList>
            <person name="Romagnoli C.L."/>
            <person name="Conceicao E.C."/>
            <person name="Machado E."/>
            <person name="Barreto L.B.P.F."/>
            <person name="Sharma A."/>
            <person name="Silva N.M."/>
            <person name="Marques L.E."/>
            <person name="Juliana M.A."/>
            <person name="Lourenco M.C.S."/>
            <person name="Digiampietri L.A."/>
            <person name="Suffys P.N."/>
            <person name="Viana-Niero C."/>
        </authorList>
    </citation>
    <scope>NUCLEOTIDE SEQUENCE [LARGE SCALE GENOMIC DNA]</scope>
    <source>
        <strain evidence="11 12">MYC340</strain>
    </source>
</reference>
<comment type="subcellular location">
    <subcellularLocation>
        <location evidence="1">Peroxisome</location>
    </subcellularLocation>
</comment>
<evidence type="ECO:0000256" key="5">
    <source>
        <dbReference type="ARBA" id="ARBA00023055"/>
    </source>
</evidence>
<evidence type="ECO:0000256" key="7">
    <source>
        <dbReference type="ARBA" id="ARBA00023140"/>
    </source>
</evidence>
<comment type="caution">
    <text evidence="11">The sequence shown here is derived from an EMBL/GenBank/DDBJ whole genome shotgun (WGS) entry which is preliminary data.</text>
</comment>
<dbReference type="InterPro" id="IPR020615">
    <property type="entry name" value="Thiolase_acyl_enz_int_AS"/>
</dbReference>
<dbReference type="SUPFAM" id="SSF53901">
    <property type="entry name" value="Thiolase-like"/>
    <property type="match status" value="1"/>
</dbReference>
<dbReference type="EC" id="2.3.1.176" evidence="2"/>
<dbReference type="InterPro" id="IPR016039">
    <property type="entry name" value="Thiolase-like"/>
</dbReference>
<dbReference type="PROSITE" id="PS00737">
    <property type="entry name" value="THIOLASE_2"/>
    <property type="match status" value="1"/>
</dbReference>
<evidence type="ECO:0000256" key="4">
    <source>
        <dbReference type="ARBA" id="ARBA00022679"/>
    </source>
</evidence>
<dbReference type="InterPro" id="IPR020613">
    <property type="entry name" value="Thiolase_CS"/>
</dbReference>
<protein>
    <recommendedName>
        <fullName evidence="2">propanoyl-CoA C-acyltransferase</fullName>
        <ecNumber evidence="2">2.3.1.176</ecNumber>
    </recommendedName>
    <alternativeName>
        <fullName evidence="8">Propanoyl-CoA C-acyltransferase</fullName>
    </alternativeName>
</protein>
<evidence type="ECO:0000313" key="11">
    <source>
        <dbReference type="EMBL" id="MEB3032950.1"/>
    </source>
</evidence>
<dbReference type="InterPro" id="IPR055140">
    <property type="entry name" value="Thiolase_C_2"/>
</dbReference>
<dbReference type="EMBL" id="JAYJJU010000014">
    <property type="protein sequence ID" value="MEB3032950.1"/>
    <property type="molecule type" value="Genomic_DNA"/>
</dbReference>